<dbReference type="PANTHER" id="PTHR43249:SF1">
    <property type="entry name" value="D-GLUCOSIDE 3-DEHYDROGENASE"/>
    <property type="match status" value="1"/>
</dbReference>
<feature type="domain" description="GFO/IDH/MocA-like oxidoreductase" evidence="2">
    <location>
        <begin position="128"/>
        <end position="251"/>
    </location>
</feature>
<dbReference type="SUPFAM" id="SSF55347">
    <property type="entry name" value="Glyceraldehyde-3-phosphate dehydrogenase-like, C-terminal domain"/>
    <property type="match status" value="1"/>
</dbReference>
<evidence type="ECO:0000313" key="4">
    <source>
        <dbReference type="Proteomes" id="UP000824160"/>
    </source>
</evidence>
<name>A0A9D1H741_9FIRM</name>
<dbReference type="InterPro" id="IPR052515">
    <property type="entry name" value="Gfo/Idh/MocA_Oxidoreductase"/>
</dbReference>
<dbReference type="Gene3D" id="3.30.360.10">
    <property type="entry name" value="Dihydrodipicolinate Reductase, domain 2"/>
    <property type="match status" value="1"/>
</dbReference>
<gene>
    <name evidence="3" type="ORF">IAC43_06600</name>
</gene>
<evidence type="ECO:0000313" key="3">
    <source>
        <dbReference type="EMBL" id="HIT94838.1"/>
    </source>
</evidence>
<dbReference type="PANTHER" id="PTHR43249">
    <property type="entry name" value="UDP-N-ACETYL-2-AMINO-2-DEOXY-D-GLUCURONATE OXIDASE"/>
    <property type="match status" value="1"/>
</dbReference>
<dbReference type="SUPFAM" id="SSF51735">
    <property type="entry name" value="NAD(P)-binding Rossmann-fold domains"/>
    <property type="match status" value="1"/>
</dbReference>
<reference evidence="3" key="1">
    <citation type="submission" date="2020-10" db="EMBL/GenBank/DDBJ databases">
        <authorList>
            <person name="Gilroy R."/>
        </authorList>
    </citation>
    <scope>NUCLEOTIDE SEQUENCE</scope>
    <source>
        <strain evidence="3">ChiBcec7-5410</strain>
    </source>
</reference>
<proteinExistence type="predicted"/>
<dbReference type="InterPro" id="IPR000683">
    <property type="entry name" value="Gfo/Idh/MocA-like_OxRdtase_N"/>
</dbReference>
<dbReference type="InterPro" id="IPR055170">
    <property type="entry name" value="GFO_IDH_MocA-like_dom"/>
</dbReference>
<dbReference type="AlphaFoldDB" id="A0A9D1H741"/>
<comment type="caution">
    <text evidence="3">The sequence shown here is derived from an EMBL/GenBank/DDBJ whole genome shotgun (WGS) entry which is preliminary data.</text>
</comment>
<evidence type="ECO:0000259" key="1">
    <source>
        <dbReference type="Pfam" id="PF01408"/>
    </source>
</evidence>
<dbReference type="Pfam" id="PF22725">
    <property type="entry name" value="GFO_IDH_MocA_C3"/>
    <property type="match status" value="1"/>
</dbReference>
<sequence>MLKAAIVGCGGIAAVHSAVLNDLSDVELIACADIRPERAAAMAEKYQLHAYNSLEQMLDNEQIDVLHICTPHYLHVPMAEEAHRRGIHVFMEKPPAISREQQQALFALEDGGARVGVCFQNRYIDAAKKLKSMIDSGETGRILGIRGFVTWHRDEPYYTESGWRGKLATEGGGALINQSIHTLDLMNYFMGRPVSVEAICVNRHLKGIIEVEDTVDALIDYAGVPGIFYATTAYSVNAPVLIEMTCEKMTIRMEETEVTIRRPGQPVERLTYTSECSLGKDYWGAGHYTCISDFYHCLEENLPFQNDLASVRNTLDLMLAVYESAADGGKPVSL</sequence>
<reference evidence="3" key="2">
    <citation type="journal article" date="2021" name="PeerJ">
        <title>Extensive microbial diversity within the chicken gut microbiome revealed by metagenomics and culture.</title>
        <authorList>
            <person name="Gilroy R."/>
            <person name="Ravi A."/>
            <person name="Getino M."/>
            <person name="Pursley I."/>
            <person name="Horton D.L."/>
            <person name="Alikhan N.F."/>
            <person name="Baker D."/>
            <person name="Gharbi K."/>
            <person name="Hall N."/>
            <person name="Watson M."/>
            <person name="Adriaenssens E.M."/>
            <person name="Foster-Nyarko E."/>
            <person name="Jarju S."/>
            <person name="Secka A."/>
            <person name="Antonio M."/>
            <person name="Oren A."/>
            <person name="Chaudhuri R.R."/>
            <person name="La Ragione R."/>
            <person name="Hildebrand F."/>
            <person name="Pallen M.J."/>
        </authorList>
    </citation>
    <scope>NUCLEOTIDE SEQUENCE</scope>
    <source>
        <strain evidence="3">ChiBcec7-5410</strain>
    </source>
</reference>
<organism evidence="3 4">
    <name type="scientific">Candidatus Faecivivens stercoripullorum</name>
    <dbReference type="NCBI Taxonomy" id="2840805"/>
    <lineage>
        <taxon>Bacteria</taxon>
        <taxon>Bacillati</taxon>
        <taxon>Bacillota</taxon>
        <taxon>Clostridia</taxon>
        <taxon>Eubacteriales</taxon>
        <taxon>Oscillospiraceae</taxon>
        <taxon>Oscillospiraceae incertae sedis</taxon>
        <taxon>Candidatus Faecivivens</taxon>
    </lineage>
</organism>
<evidence type="ECO:0000259" key="2">
    <source>
        <dbReference type="Pfam" id="PF22725"/>
    </source>
</evidence>
<accession>A0A9D1H741</accession>
<dbReference type="InterPro" id="IPR036291">
    <property type="entry name" value="NAD(P)-bd_dom_sf"/>
</dbReference>
<dbReference type="Gene3D" id="3.40.50.720">
    <property type="entry name" value="NAD(P)-binding Rossmann-like Domain"/>
    <property type="match status" value="1"/>
</dbReference>
<dbReference type="Proteomes" id="UP000824160">
    <property type="component" value="Unassembled WGS sequence"/>
</dbReference>
<protein>
    <submittedName>
        <fullName evidence="3">Gfo/Idh/MocA family oxidoreductase</fullName>
    </submittedName>
</protein>
<dbReference type="GO" id="GO:0000166">
    <property type="term" value="F:nucleotide binding"/>
    <property type="evidence" value="ECO:0007669"/>
    <property type="project" value="InterPro"/>
</dbReference>
<feature type="domain" description="Gfo/Idh/MocA-like oxidoreductase N-terminal" evidence="1">
    <location>
        <begin position="3"/>
        <end position="110"/>
    </location>
</feature>
<dbReference type="Pfam" id="PF01408">
    <property type="entry name" value="GFO_IDH_MocA"/>
    <property type="match status" value="1"/>
</dbReference>
<dbReference type="EMBL" id="DVLW01000179">
    <property type="protein sequence ID" value="HIT94838.1"/>
    <property type="molecule type" value="Genomic_DNA"/>
</dbReference>